<dbReference type="OrthoDB" id="1861475at2"/>
<keyword evidence="3" id="KW-1185">Reference proteome</keyword>
<dbReference type="AlphaFoldDB" id="A0A1T4LGQ5"/>
<sequence length="175" mass="20021">MKNSKIIAYSGVATALSVVMLFLGSLIWVLAYTMPLIASLIMIILLDSISQKSAILTFVSTSVISFILLSDKECLLLYVLFFGYYPLIRDKINDIKPKFLSVLLKYLTFNASMILTQILCVYVFGIPFDDMLGKWGIVIFIICLNLVFAVYDKLYDLLLKLYRIKLKKKVEKYIK</sequence>
<dbReference type="EMBL" id="FUWW01000008">
    <property type="protein sequence ID" value="SJZ53952.1"/>
    <property type="molecule type" value="Genomic_DNA"/>
</dbReference>
<protein>
    <submittedName>
        <fullName evidence="2">Uncharacterized protein</fullName>
    </submittedName>
</protein>
<gene>
    <name evidence="2" type="ORF">SAMN02745114_00883</name>
</gene>
<evidence type="ECO:0000313" key="2">
    <source>
        <dbReference type="EMBL" id="SJZ53952.1"/>
    </source>
</evidence>
<reference evidence="2 3" key="1">
    <citation type="submission" date="2017-02" db="EMBL/GenBank/DDBJ databases">
        <authorList>
            <person name="Peterson S.W."/>
        </authorList>
    </citation>
    <scope>NUCLEOTIDE SEQUENCE [LARGE SCALE GENOMIC DNA]</scope>
    <source>
        <strain evidence="2 3">ATCC 51222</strain>
    </source>
</reference>
<evidence type="ECO:0000313" key="3">
    <source>
        <dbReference type="Proteomes" id="UP000190657"/>
    </source>
</evidence>
<name>A0A1T4LGQ5_9FIRM</name>
<dbReference type="Proteomes" id="UP000190657">
    <property type="component" value="Unassembled WGS sequence"/>
</dbReference>
<proteinExistence type="predicted"/>
<feature type="transmembrane region" description="Helical" evidence="1">
    <location>
        <begin position="132"/>
        <end position="151"/>
    </location>
</feature>
<feature type="transmembrane region" description="Helical" evidence="1">
    <location>
        <begin position="104"/>
        <end position="126"/>
    </location>
</feature>
<keyword evidence="1" id="KW-1133">Transmembrane helix</keyword>
<keyword evidence="1" id="KW-0812">Transmembrane</keyword>
<evidence type="ECO:0000256" key="1">
    <source>
        <dbReference type="SAM" id="Phobius"/>
    </source>
</evidence>
<dbReference type="STRING" id="290054.SAMN02745114_00883"/>
<organism evidence="2 3">
    <name type="scientific">Eubacterium coprostanoligenes</name>
    <dbReference type="NCBI Taxonomy" id="290054"/>
    <lineage>
        <taxon>Bacteria</taxon>
        <taxon>Bacillati</taxon>
        <taxon>Bacillota</taxon>
        <taxon>Clostridia</taxon>
        <taxon>Eubacteriales</taxon>
        <taxon>Eubacteriaceae</taxon>
        <taxon>Eubacterium</taxon>
    </lineage>
</organism>
<dbReference type="RefSeq" id="WP_078768375.1">
    <property type="nucleotide sequence ID" value="NZ_FUWW01000008.1"/>
</dbReference>
<keyword evidence="1" id="KW-0472">Membrane</keyword>
<accession>A0A1T4LGQ5</accession>
<feature type="transmembrane region" description="Helical" evidence="1">
    <location>
        <begin position="29"/>
        <end position="46"/>
    </location>
</feature>